<accession>A0A4D9D8R5</accession>
<reference evidence="2 3" key="1">
    <citation type="submission" date="2019-01" db="EMBL/GenBank/DDBJ databases">
        <title>Nuclear Genome Assembly of the Microalgal Biofuel strain Nannochloropsis salina CCMP1776.</title>
        <authorList>
            <person name="Hovde B."/>
        </authorList>
    </citation>
    <scope>NUCLEOTIDE SEQUENCE [LARGE SCALE GENOMIC DNA]</scope>
    <source>
        <strain evidence="2 3">CCMP1776</strain>
    </source>
</reference>
<dbReference type="EMBL" id="SDOX01000016">
    <property type="protein sequence ID" value="TFJ84999.1"/>
    <property type="molecule type" value="Genomic_DNA"/>
</dbReference>
<feature type="region of interest" description="Disordered" evidence="1">
    <location>
        <begin position="354"/>
        <end position="373"/>
    </location>
</feature>
<proteinExistence type="predicted"/>
<dbReference type="AlphaFoldDB" id="A0A4D9D8R5"/>
<organism evidence="2 3">
    <name type="scientific">Nannochloropsis salina CCMP1776</name>
    <dbReference type="NCBI Taxonomy" id="1027361"/>
    <lineage>
        <taxon>Eukaryota</taxon>
        <taxon>Sar</taxon>
        <taxon>Stramenopiles</taxon>
        <taxon>Ochrophyta</taxon>
        <taxon>Eustigmatophyceae</taxon>
        <taxon>Eustigmatales</taxon>
        <taxon>Monodopsidaceae</taxon>
        <taxon>Microchloropsis</taxon>
        <taxon>Microchloropsis salina</taxon>
    </lineage>
</organism>
<keyword evidence="3" id="KW-1185">Reference proteome</keyword>
<evidence type="ECO:0000256" key="1">
    <source>
        <dbReference type="SAM" id="MobiDB-lite"/>
    </source>
</evidence>
<feature type="region of interest" description="Disordered" evidence="1">
    <location>
        <begin position="187"/>
        <end position="223"/>
    </location>
</feature>
<comment type="caution">
    <text evidence="2">The sequence shown here is derived from an EMBL/GenBank/DDBJ whole genome shotgun (WGS) entry which is preliminary data.</text>
</comment>
<sequence>MQHSGSNRVQNSSNFPEWRQQCYNMSLPYAGSAIELQVVLYAGSGEDEESDEEDEEMPPLPLPLPDIIPLSLDAECCNSSSALHEAYNSLPWDALCHSPAFQAWAEAGAYKGISEGLPRSFQAGALYDLLEAIKTQAKKSHEKRLKDLILKEDMRLEMETLAGYSGSEILVRRHDAGQEVHVHLPLWPPPALPASATPPPDAGEGKEGKAGASEDSPSATTGRDSSFPSVFYRLHLHLAYALDPVFAMTGATSTDSHDTVITAEVVAFPVLGPSPSPFPLLQRTLLHTTCGPPSSGGSLPDFLEGLRRRFLQPFLTRRDFVRALWANFIPVEHDAGEFATATILLPLSLRGERARDEGGGEAGTVGGAQDEVRGEEEEEEVLSFLLHFSFPWDFPGVSPPDVSYSDLARGRTGVPVGREDGQWRYSPRWEGKRMAQALVEHARGVIRSEYATASRTGRR</sequence>
<dbReference type="Proteomes" id="UP000355283">
    <property type="component" value="Unassembled WGS sequence"/>
</dbReference>
<evidence type="ECO:0000313" key="2">
    <source>
        <dbReference type="EMBL" id="TFJ84999.1"/>
    </source>
</evidence>
<gene>
    <name evidence="2" type="ORF">NSK_003423</name>
</gene>
<evidence type="ECO:0008006" key="4">
    <source>
        <dbReference type="Google" id="ProtNLM"/>
    </source>
</evidence>
<feature type="compositionally biased region" description="Pro residues" evidence="1">
    <location>
        <begin position="187"/>
        <end position="201"/>
    </location>
</feature>
<protein>
    <recommendedName>
        <fullName evidence="4">BRCA1/BRCA2-containing complex subunit 45</fullName>
    </recommendedName>
</protein>
<name>A0A4D9D8R5_9STRA</name>
<evidence type="ECO:0000313" key="3">
    <source>
        <dbReference type="Proteomes" id="UP000355283"/>
    </source>
</evidence>